<comment type="similarity">
    <text evidence="3">Belongs to the exportin family.</text>
</comment>
<dbReference type="InterPro" id="IPR044189">
    <property type="entry name" value="XPO4/7-like"/>
</dbReference>
<keyword evidence="5" id="KW-0963">Cytoplasm</keyword>
<dbReference type="PANTHER" id="PTHR12596">
    <property type="entry name" value="EXPORTIN 4,7-RELATED"/>
    <property type="match status" value="1"/>
</dbReference>
<name>A0A2T9YBS1_9FUNG</name>
<dbReference type="GO" id="GO:0005737">
    <property type="term" value="C:cytoplasm"/>
    <property type="evidence" value="ECO:0007669"/>
    <property type="project" value="UniProtKB-SubCell"/>
</dbReference>
<evidence type="ECO:0000256" key="2">
    <source>
        <dbReference type="ARBA" id="ARBA00004496"/>
    </source>
</evidence>
<evidence type="ECO:0000313" key="9">
    <source>
        <dbReference type="EMBL" id="PVU89792.1"/>
    </source>
</evidence>
<evidence type="ECO:0000256" key="1">
    <source>
        <dbReference type="ARBA" id="ARBA00004123"/>
    </source>
</evidence>
<evidence type="ECO:0000256" key="3">
    <source>
        <dbReference type="ARBA" id="ARBA00009466"/>
    </source>
</evidence>
<evidence type="ECO:0000256" key="7">
    <source>
        <dbReference type="ARBA" id="ARBA00023242"/>
    </source>
</evidence>
<evidence type="ECO:0000313" key="10">
    <source>
        <dbReference type="Proteomes" id="UP000245383"/>
    </source>
</evidence>
<reference evidence="9 10" key="1">
    <citation type="journal article" date="2018" name="MBio">
        <title>Comparative Genomics Reveals the Core Gene Toolbox for the Fungus-Insect Symbiosis.</title>
        <authorList>
            <person name="Wang Y."/>
            <person name="Stata M."/>
            <person name="Wang W."/>
            <person name="Stajich J.E."/>
            <person name="White M.M."/>
            <person name="Moncalvo J.M."/>
        </authorList>
    </citation>
    <scope>NUCLEOTIDE SEQUENCE [LARGE SCALE GENOMIC DNA]</scope>
    <source>
        <strain evidence="9 10">SWE-8-4</strain>
    </source>
</reference>
<dbReference type="GO" id="GO:0006611">
    <property type="term" value="P:protein export from nucleus"/>
    <property type="evidence" value="ECO:0007669"/>
    <property type="project" value="TreeGrafter"/>
</dbReference>
<organism evidence="9 10">
    <name type="scientific">Smittium simulii</name>
    <dbReference type="NCBI Taxonomy" id="133385"/>
    <lineage>
        <taxon>Eukaryota</taxon>
        <taxon>Fungi</taxon>
        <taxon>Fungi incertae sedis</taxon>
        <taxon>Zoopagomycota</taxon>
        <taxon>Kickxellomycotina</taxon>
        <taxon>Harpellomycetes</taxon>
        <taxon>Harpellales</taxon>
        <taxon>Legeriomycetaceae</taxon>
        <taxon>Smittium</taxon>
    </lineage>
</organism>
<dbReference type="EMBL" id="MBFR01000297">
    <property type="protein sequence ID" value="PVU89792.1"/>
    <property type="molecule type" value="Genomic_DNA"/>
</dbReference>
<evidence type="ECO:0000256" key="5">
    <source>
        <dbReference type="ARBA" id="ARBA00022490"/>
    </source>
</evidence>
<evidence type="ECO:0000256" key="6">
    <source>
        <dbReference type="ARBA" id="ARBA00022927"/>
    </source>
</evidence>
<dbReference type="GO" id="GO:0005049">
    <property type="term" value="F:nuclear export signal receptor activity"/>
    <property type="evidence" value="ECO:0007669"/>
    <property type="project" value="InterPro"/>
</dbReference>
<dbReference type="AlphaFoldDB" id="A0A2T9YBS1"/>
<dbReference type="PANTHER" id="PTHR12596:SF2">
    <property type="entry name" value="EXPORTIN-7 ISOFORM X1"/>
    <property type="match status" value="1"/>
</dbReference>
<keyword evidence="10" id="KW-1185">Reference proteome</keyword>
<comment type="subcellular location">
    <subcellularLocation>
        <location evidence="2">Cytoplasm</location>
    </subcellularLocation>
    <subcellularLocation>
        <location evidence="1">Nucleus</location>
    </subcellularLocation>
</comment>
<dbReference type="OrthoDB" id="244158at2759"/>
<keyword evidence="7" id="KW-0539">Nucleus</keyword>
<comment type="caution">
    <text evidence="9">The sequence shown here is derived from an EMBL/GenBank/DDBJ whole genome shotgun (WGS) entry which is preliminary data.</text>
</comment>
<proteinExistence type="inferred from homology"/>
<keyword evidence="6" id="KW-0653">Protein transport</keyword>
<dbReference type="InterPro" id="IPR057947">
    <property type="entry name" value="TPR_XPO7/RBP17"/>
</dbReference>
<keyword evidence="4" id="KW-0813">Transport</keyword>
<dbReference type="Pfam" id="PF25795">
    <property type="entry name" value="TPR_XPO7"/>
    <property type="match status" value="1"/>
</dbReference>
<protein>
    <recommendedName>
        <fullName evidence="8">Exportin-7/Ran-binding protein 17 TPR repeats domain-containing protein</fullName>
    </recommendedName>
</protein>
<gene>
    <name evidence="9" type="ORF">BB561_005156</name>
</gene>
<evidence type="ECO:0000256" key="4">
    <source>
        <dbReference type="ARBA" id="ARBA00022448"/>
    </source>
</evidence>
<sequence>MELDQTEQPTIDLLDSICTRLYQSLDTGNRTLAEKQLYYFFPSFVSTQESTLYPALSQASIDKPLIEVYRLIKTPLDSLKHLIWFLQQTTNNYSKFYSSQRIKALTLSYATSISTADLESVGQCLVSIIASHQDISNFSILNEIAQAISIIIMVGWLASDEIIKIVDTIVSMYHGSDFNKFKSLLTLKILVQEISREQPKKYIPKQQRIASKFKDKNLKDIFKLAFDAMSEILLEGSFAQKNNILLESIELQKEVYLFDFVGLSNDNSEDDIISIQIPAGWRDIIEVPTFIDLYFDGYKRTSYPINTSFLELLSYFCSIRRTFYTDQLRELFTVKVSQGVIDIIENNIGLSEVDNYHQLCRLLSRFRTIHTFTEIESKPLYTQFLDAVSIFSRNGLSVWEWSENSLAPLLTFWVKTGSSKDYASGKYDSENKLVHKIKELLLDVLTNYLISLVSASSKSYIEESNLGDSLGNHDDILEQLNLTAVIARVNYAKSVSVLMLAINNIAAQYQNAINSNTSKFQEIEMFEVQLSWLTNSAAAFIAAKKPYNSPIEDDDSDAEMVAAVIELDNLKKIKSNKIGISVNTLFDLSILNFYFTYKSKYLNEKPHRNTRIFVKLSSLLGEVDIMQSLDIIIQRILQNLNSGDLNDAIISKSLDIFYDLSLGYNTVRQIYTINSIQNLITSKNVTALAFLSKKSSYKLRERYFSSIIRILTVSDTFDESLTSILNEWGNEVQSINEISKNIKYFNQTDLNNFKNKLICLLQTLRGCLTAIITKNSYNLFFLWIFTENFDILAKIVSFLPSDPEIQIAFLKFVKEFVTNKSQRIAFDISSPNGILIFQKISKILCQTNNNLKLNNISSENLYKHKYKLALVCWDIFSKILSGKYVAIGVMPIYNDKSLDNAFECIFDLIGIVPLDFVTTHTKTFGSLLCALDVILSKNNIFLARMKSITLKMILELCSSALNSPIISISSSSCSIIDQIFSFTIEYMKTGKSSVDLNLYLEYFDKTSGKSPICELLNGQTEIQTRFLSNIFDKILFEECQNEWSLSRALFPLVVLQKEFFYYRSTFITQHQPQITRDQLIKSLGFILNSTNYTLTPANRDKFTQAITQYRRDVDTYNINLVYPTTQNKTQAEFEFSDPTNKMLD</sequence>
<dbReference type="GO" id="GO:0005643">
    <property type="term" value="C:nuclear pore"/>
    <property type="evidence" value="ECO:0007669"/>
    <property type="project" value="TreeGrafter"/>
</dbReference>
<dbReference type="STRING" id="133385.A0A2T9YBS1"/>
<evidence type="ECO:0000259" key="8">
    <source>
        <dbReference type="Pfam" id="PF25795"/>
    </source>
</evidence>
<accession>A0A2T9YBS1</accession>
<feature type="domain" description="Exportin-7/Ran-binding protein 17 TPR repeats" evidence="8">
    <location>
        <begin position="461"/>
        <end position="697"/>
    </location>
</feature>
<dbReference type="Proteomes" id="UP000245383">
    <property type="component" value="Unassembled WGS sequence"/>
</dbReference>